<reference evidence="4" key="2">
    <citation type="submission" date="2025-09" db="UniProtKB">
        <authorList>
            <consortium name="Ensembl"/>
        </authorList>
    </citation>
    <scope>IDENTIFICATION</scope>
</reference>
<sequence length="247" mass="26332">HVSLNLTVLLLFLIAALLPSSHLFTHAASASPPVTRPRINYTSLDDYEDEVFVKKTTPVRSGPPQLCKFDSCSENQEPCDVLEAKHGCLCPGVSRANVPPHAPRIQALLPINAGADSGKLEIQWCAPSSVVSGYRVVIEGSEGDAFEFRDAARRGVIRTVEVGTKVCVEAVNNAGSSTPSAFSCMRFDHSESSDHKILAGVIGGGVTLLLILIIVAVILWKYTTNKKAKGDSTDGLGNPTYSTEGTL</sequence>
<evidence type="ECO:0000256" key="2">
    <source>
        <dbReference type="SAM" id="Phobius"/>
    </source>
</evidence>
<keyword evidence="3" id="KW-0732">Signal</keyword>
<accession>A0A3Q3GQC9</accession>
<evidence type="ECO:0000313" key="5">
    <source>
        <dbReference type="Proteomes" id="UP000261660"/>
    </source>
</evidence>
<keyword evidence="2" id="KW-0812">Transmembrane</keyword>
<evidence type="ECO:0000256" key="1">
    <source>
        <dbReference type="SAM" id="MobiDB-lite"/>
    </source>
</evidence>
<dbReference type="InParanoid" id="A0A3Q3GQC9"/>
<keyword evidence="2" id="KW-0472">Membrane</keyword>
<dbReference type="GeneTree" id="ENSGT00940000162696"/>
<keyword evidence="5" id="KW-1185">Reference proteome</keyword>
<protein>
    <submittedName>
        <fullName evidence="4">Uncharacterized protein</fullName>
    </submittedName>
</protein>
<feature type="signal peptide" evidence="3">
    <location>
        <begin position="1"/>
        <end position="23"/>
    </location>
</feature>
<dbReference type="STRING" id="56723.ENSLBEP00000036342"/>
<dbReference type="Proteomes" id="UP000261660">
    <property type="component" value="Unplaced"/>
</dbReference>
<reference evidence="4" key="1">
    <citation type="submission" date="2025-08" db="UniProtKB">
        <authorList>
            <consortium name="Ensembl"/>
        </authorList>
    </citation>
    <scope>IDENTIFICATION</scope>
</reference>
<evidence type="ECO:0000313" key="4">
    <source>
        <dbReference type="Ensembl" id="ENSLBEP00000036342.1"/>
    </source>
</evidence>
<organism evidence="4 5">
    <name type="scientific">Labrus bergylta</name>
    <name type="common">ballan wrasse</name>
    <dbReference type="NCBI Taxonomy" id="56723"/>
    <lineage>
        <taxon>Eukaryota</taxon>
        <taxon>Metazoa</taxon>
        <taxon>Chordata</taxon>
        <taxon>Craniata</taxon>
        <taxon>Vertebrata</taxon>
        <taxon>Euteleostomi</taxon>
        <taxon>Actinopterygii</taxon>
        <taxon>Neopterygii</taxon>
        <taxon>Teleostei</taxon>
        <taxon>Neoteleostei</taxon>
        <taxon>Acanthomorphata</taxon>
        <taxon>Eupercaria</taxon>
        <taxon>Labriformes</taxon>
        <taxon>Labridae</taxon>
        <taxon>Labrus</taxon>
    </lineage>
</organism>
<feature type="transmembrane region" description="Helical" evidence="2">
    <location>
        <begin position="197"/>
        <end position="220"/>
    </location>
</feature>
<dbReference type="AlphaFoldDB" id="A0A3Q3GQC9"/>
<keyword evidence="2" id="KW-1133">Transmembrane helix</keyword>
<dbReference type="Ensembl" id="ENSLBET00000037863.1">
    <property type="protein sequence ID" value="ENSLBEP00000036342.1"/>
    <property type="gene ID" value="ENSLBEG00000027197.1"/>
</dbReference>
<evidence type="ECO:0000256" key="3">
    <source>
        <dbReference type="SAM" id="SignalP"/>
    </source>
</evidence>
<name>A0A3Q3GQC9_9LABR</name>
<proteinExistence type="predicted"/>
<feature type="chain" id="PRO_5018526543" evidence="3">
    <location>
        <begin position="24"/>
        <end position="247"/>
    </location>
</feature>
<feature type="region of interest" description="Disordered" evidence="1">
    <location>
        <begin position="227"/>
        <end position="247"/>
    </location>
</feature>